<dbReference type="Proteomes" id="UP000005237">
    <property type="component" value="Unassembled WGS sequence"/>
</dbReference>
<reference evidence="3" key="1">
    <citation type="submission" date="2010-08" db="EMBL/GenBank/DDBJ databases">
        <authorList>
            <consortium name="Caenorhabditis japonica Sequencing Consortium"/>
            <person name="Wilson R.K."/>
        </authorList>
    </citation>
    <scope>NUCLEOTIDE SEQUENCE [LARGE SCALE GENOMIC DNA]</scope>
    <source>
        <strain evidence="3">DF5081</strain>
    </source>
</reference>
<evidence type="ECO:0000256" key="1">
    <source>
        <dbReference type="SAM" id="MobiDB-lite"/>
    </source>
</evidence>
<name>A0A8R1EMW5_CAEJA</name>
<organism evidence="2 3">
    <name type="scientific">Caenorhabditis japonica</name>
    <dbReference type="NCBI Taxonomy" id="281687"/>
    <lineage>
        <taxon>Eukaryota</taxon>
        <taxon>Metazoa</taxon>
        <taxon>Ecdysozoa</taxon>
        <taxon>Nematoda</taxon>
        <taxon>Chromadorea</taxon>
        <taxon>Rhabditida</taxon>
        <taxon>Rhabditina</taxon>
        <taxon>Rhabditomorpha</taxon>
        <taxon>Rhabditoidea</taxon>
        <taxon>Rhabditidae</taxon>
        <taxon>Peloderinae</taxon>
        <taxon>Caenorhabditis</taxon>
    </lineage>
</organism>
<feature type="compositionally biased region" description="Basic residues" evidence="1">
    <location>
        <begin position="48"/>
        <end position="62"/>
    </location>
</feature>
<proteinExistence type="predicted"/>
<dbReference type="EnsemblMetazoa" id="CJA40274.1">
    <property type="protein sequence ID" value="CJA40274.1"/>
    <property type="gene ID" value="WBGene00216122"/>
</dbReference>
<keyword evidence="3" id="KW-1185">Reference proteome</keyword>
<evidence type="ECO:0000313" key="2">
    <source>
        <dbReference type="EnsemblMetazoa" id="CJA40274.1"/>
    </source>
</evidence>
<protein>
    <submittedName>
        <fullName evidence="2">Uncharacterized protein</fullName>
    </submittedName>
</protein>
<accession>A0A8R1EMW5</accession>
<reference evidence="2" key="2">
    <citation type="submission" date="2022-06" db="UniProtKB">
        <authorList>
            <consortium name="EnsemblMetazoa"/>
        </authorList>
    </citation>
    <scope>IDENTIFICATION</scope>
    <source>
        <strain evidence="2">DF5081</strain>
    </source>
</reference>
<feature type="region of interest" description="Disordered" evidence="1">
    <location>
        <begin position="46"/>
        <end position="72"/>
    </location>
</feature>
<evidence type="ECO:0000313" key="3">
    <source>
        <dbReference type="Proteomes" id="UP000005237"/>
    </source>
</evidence>
<dbReference type="AlphaFoldDB" id="A0A8R1EMW5"/>
<sequence>MSSRPKWLRLSCRKVCELWCPDDETNPDECDGIGDNLMVNEETEARMHLRRRRRGPIRRKHSKEAAMELPGV</sequence>